<dbReference type="InterPro" id="IPR051685">
    <property type="entry name" value="Ycf3/AcsC/BcsC/TPR_MFPF"/>
</dbReference>
<feature type="repeat" description="TPR" evidence="3">
    <location>
        <begin position="136"/>
        <end position="169"/>
    </location>
</feature>
<dbReference type="SMART" id="SM00028">
    <property type="entry name" value="TPR"/>
    <property type="match status" value="5"/>
</dbReference>
<gene>
    <name evidence="5" type="ORF">A2Y62_18720</name>
</gene>
<sequence length="267" mass="30631">MVYKKALLLLCMLAFLVSCGPKKINYGLEQDEPRIHLQKAALFLQEQKCQEAANEYQFYLAKKKDNPEAYNYLGLAYLCLKNYSSAKTNFEKALTLDSLYVEVHNNLGILYLEMNEFDRAEKEFLEYLNHKTANPAAVYYNLATLYFKKGDYETALFTTKRCVQVQPEAEAPRILYATILEQMGRNDEAIVEYKSMLDGNPNSQSANFNLGNLLIKYNKACEAKFHFSRVLEANPTNELGINASEKIKQIKCSEEFPIRPLPPPTKE</sequence>
<keyword evidence="2 3" id="KW-0802">TPR repeat</keyword>
<feature type="repeat" description="TPR" evidence="3">
    <location>
        <begin position="204"/>
        <end position="237"/>
    </location>
</feature>
<protein>
    <submittedName>
        <fullName evidence="5">Uncharacterized protein</fullName>
    </submittedName>
</protein>
<evidence type="ECO:0000313" key="6">
    <source>
        <dbReference type="Proteomes" id="UP000178943"/>
    </source>
</evidence>
<dbReference type="AlphaFoldDB" id="A0A1F5VQ45"/>
<accession>A0A1F5VQ45</accession>
<comment type="caution">
    <text evidence="5">The sequence shown here is derived from an EMBL/GenBank/DDBJ whole genome shotgun (WGS) entry which is preliminary data.</text>
</comment>
<dbReference type="PANTHER" id="PTHR44943">
    <property type="entry name" value="CELLULOSE SYNTHASE OPERON PROTEIN C"/>
    <property type="match status" value="1"/>
</dbReference>
<dbReference type="STRING" id="1817863.A2Y62_18720"/>
<dbReference type="Gene3D" id="1.25.40.10">
    <property type="entry name" value="Tetratricopeptide repeat domain"/>
    <property type="match status" value="2"/>
</dbReference>
<proteinExistence type="predicted"/>
<feature type="repeat" description="TPR" evidence="3">
    <location>
        <begin position="101"/>
        <end position="134"/>
    </location>
</feature>
<dbReference type="Pfam" id="PF12895">
    <property type="entry name" value="ANAPC3"/>
    <property type="match status" value="1"/>
</dbReference>
<name>A0A1F5VQ45_9BACT</name>
<dbReference type="PROSITE" id="PS50005">
    <property type="entry name" value="TPR"/>
    <property type="match status" value="4"/>
</dbReference>
<dbReference type="InterPro" id="IPR013105">
    <property type="entry name" value="TPR_2"/>
</dbReference>
<feature type="repeat" description="TPR" evidence="3">
    <location>
        <begin position="67"/>
        <end position="100"/>
    </location>
</feature>
<dbReference type="InterPro" id="IPR019734">
    <property type="entry name" value="TPR_rpt"/>
</dbReference>
<evidence type="ECO:0000256" key="1">
    <source>
        <dbReference type="ARBA" id="ARBA00022737"/>
    </source>
</evidence>
<dbReference type="SUPFAM" id="SSF48452">
    <property type="entry name" value="TPR-like"/>
    <property type="match status" value="1"/>
</dbReference>
<dbReference type="PROSITE" id="PS51257">
    <property type="entry name" value="PROKAR_LIPOPROTEIN"/>
    <property type="match status" value="1"/>
</dbReference>
<dbReference type="PANTHER" id="PTHR44943:SF8">
    <property type="entry name" value="TPR REPEAT-CONTAINING PROTEIN MJ0263"/>
    <property type="match status" value="1"/>
</dbReference>
<feature type="signal peptide" evidence="4">
    <location>
        <begin position="1"/>
        <end position="19"/>
    </location>
</feature>
<evidence type="ECO:0000256" key="4">
    <source>
        <dbReference type="SAM" id="SignalP"/>
    </source>
</evidence>
<keyword evidence="4" id="KW-0732">Signal</keyword>
<dbReference type="Proteomes" id="UP000178943">
    <property type="component" value="Unassembled WGS sequence"/>
</dbReference>
<feature type="chain" id="PRO_5009522043" evidence="4">
    <location>
        <begin position="20"/>
        <end position="267"/>
    </location>
</feature>
<organism evidence="5 6">
    <name type="scientific">Candidatus Fischerbacteria bacterium RBG_13_37_8</name>
    <dbReference type="NCBI Taxonomy" id="1817863"/>
    <lineage>
        <taxon>Bacteria</taxon>
        <taxon>Candidatus Fischeribacteriota</taxon>
    </lineage>
</organism>
<keyword evidence="1" id="KW-0677">Repeat</keyword>
<dbReference type="InterPro" id="IPR011990">
    <property type="entry name" value="TPR-like_helical_dom_sf"/>
</dbReference>
<dbReference type="PROSITE" id="PS50293">
    <property type="entry name" value="TPR_REGION"/>
    <property type="match status" value="1"/>
</dbReference>
<dbReference type="EMBL" id="MFGW01000112">
    <property type="protein sequence ID" value="OGF65524.1"/>
    <property type="molecule type" value="Genomic_DNA"/>
</dbReference>
<reference evidence="5 6" key="1">
    <citation type="journal article" date="2016" name="Nat. Commun.">
        <title>Thousands of microbial genomes shed light on interconnected biogeochemical processes in an aquifer system.</title>
        <authorList>
            <person name="Anantharaman K."/>
            <person name="Brown C.T."/>
            <person name="Hug L.A."/>
            <person name="Sharon I."/>
            <person name="Castelle C.J."/>
            <person name="Probst A.J."/>
            <person name="Thomas B.C."/>
            <person name="Singh A."/>
            <person name="Wilkins M.J."/>
            <person name="Karaoz U."/>
            <person name="Brodie E.L."/>
            <person name="Williams K.H."/>
            <person name="Hubbard S.S."/>
            <person name="Banfield J.F."/>
        </authorList>
    </citation>
    <scope>NUCLEOTIDE SEQUENCE [LARGE SCALE GENOMIC DNA]</scope>
</reference>
<evidence type="ECO:0000256" key="3">
    <source>
        <dbReference type="PROSITE-ProRule" id="PRU00339"/>
    </source>
</evidence>
<evidence type="ECO:0000313" key="5">
    <source>
        <dbReference type="EMBL" id="OGF65524.1"/>
    </source>
</evidence>
<evidence type="ECO:0000256" key="2">
    <source>
        <dbReference type="ARBA" id="ARBA00022803"/>
    </source>
</evidence>
<dbReference type="Pfam" id="PF07719">
    <property type="entry name" value="TPR_2"/>
    <property type="match status" value="1"/>
</dbReference>